<keyword evidence="4" id="KW-0479">Metal-binding</keyword>
<evidence type="ECO:0000256" key="3">
    <source>
        <dbReference type="ARBA" id="ARBA00022692"/>
    </source>
</evidence>
<dbReference type="GO" id="GO:0005507">
    <property type="term" value="F:copper ion binding"/>
    <property type="evidence" value="ECO:0007669"/>
    <property type="project" value="TreeGrafter"/>
</dbReference>
<dbReference type="SUPFAM" id="SSF81665">
    <property type="entry name" value="Calcium ATPase, transmembrane domain M"/>
    <property type="match status" value="1"/>
</dbReference>
<dbReference type="NCBIfam" id="TIGR01494">
    <property type="entry name" value="ATPase_P-type"/>
    <property type="match status" value="1"/>
</dbReference>
<dbReference type="InterPro" id="IPR023299">
    <property type="entry name" value="ATPase_P-typ_cyto_dom_N"/>
</dbReference>
<dbReference type="Gene3D" id="3.40.1110.10">
    <property type="entry name" value="Calcium-transporting ATPase, cytoplasmic domain N"/>
    <property type="match status" value="1"/>
</dbReference>
<keyword evidence="7 8" id="KW-0472">Membrane</keyword>
<dbReference type="PANTHER" id="PTHR43520:SF8">
    <property type="entry name" value="P-TYPE CU(+) TRANSPORTER"/>
    <property type="match status" value="1"/>
</dbReference>
<dbReference type="GO" id="GO:0012505">
    <property type="term" value="C:endomembrane system"/>
    <property type="evidence" value="ECO:0007669"/>
    <property type="project" value="UniProtKB-SubCell"/>
</dbReference>
<dbReference type="GO" id="GO:0016887">
    <property type="term" value="F:ATP hydrolysis activity"/>
    <property type="evidence" value="ECO:0007669"/>
    <property type="project" value="InterPro"/>
</dbReference>
<keyword evidence="3 8" id="KW-0812">Transmembrane</keyword>
<dbReference type="Proteomes" id="UP000192276">
    <property type="component" value="Unassembled WGS sequence"/>
</dbReference>
<dbReference type="STRING" id="550983.A4R26_22010"/>
<accession>A0A1V9FKK8</accession>
<dbReference type="InterPro" id="IPR023298">
    <property type="entry name" value="ATPase_P-typ_TM_dom_sf"/>
</dbReference>
<evidence type="ECO:0000256" key="2">
    <source>
        <dbReference type="ARBA" id="ARBA00006024"/>
    </source>
</evidence>
<dbReference type="EMBL" id="LWBP01000186">
    <property type="protein sequence ID" value="OQP58860.1"/>
    <property type="molecule type" value="Genomic_DNA"/>
</dbReference>
<organism evidence="10 11">
    <name type="scientific">Niastella populi</name>
    <dbReference type="NCBI Taxonomy" id="550983"/>
    <lineage>
        <taxon>Bacteria</taxon>
        <taxon>Pseudomonadati</taxon>
        <taxon>Bacteroidota</taxon>
        <taxon>Chitinophagia</taxon>
        <taxon>Chitinophagales</taxon>
        <taxon>Chitinophagaceae</taxon>
        <taxon>Niastella</taxon>
    </lineage>
</organism>
<dbReference type="GO" id="GO:0005524">
    <property type="term" value="F:ATP binding"/>
    <property type="evidence" value="ECO:0007669"/>
    <property type="project" value="InterPro"/>
</dbReference>
<feature type="transmembrane region" description="Helical" evidence="8">
    <location>
        <begin position="106"/>
        <end position="126"/>
    </location>
</feature>
<dbReference type="GO" id="GO:0016020">
    <property type="term" value="C:membrane"/>
    <property type="evidence" value="ECO:0007669"/>
    <property type="project" value="InterPro"/>
</dbReference>
<proteinExistence type="inferred from homology"/>
<keyword evidence="6 8" id="KW-1133">Transmembrane helix</keyword>
<protein>
    <recommendedName>
        <fullName evidence="9">P-type ATPase A domain-containing protein</fullName>
    </recommendedName>
</protein>
<dbReference type="PROSITE" id="PS00154">
    <property type="entry name" value="ATPASE_E1_E2"/>
    <property type="match status" value="1"/>
</dbReference>
<dbReference type="PANTHER" id="PTHR43520">
    <property type="entry name" value="ATP7, ISOFORM B"/>
    <property type="match status" value="1"/>
</dbReference>
<evidence type="ECO:0000259" key="9">
    <source>
        <dbReference type="Pfam" id="PF00122"/>
    </source>
</evidence>
<dbReference type="InterPro" id="IPR001757">
    <property type="entry name" value="P_typ_ATPase"/>
</dbReference>
<evidence type="ECO:0000256" key="8">
    <source>
        <dbReference type="SAM" id="Phobius"/>
    </source>
</evidence>
<name>A0A1V9FKK8_9BACT</name>
<feature type="transmembrane region" description="Helical" evidence="8">
    <location>
        <begin position="65"/>
        <end position="86"/>
    </location>
</feature>
<sequence length="257" mass="27611">MLTGESAPVTKGKDAKVIGGSVNGNGALKVQVTAAGSNSYLNKVINMVQSAQGAKSGTQNMAGKVAMWLTIISISVGIITFIIWLTADKPLPFALERMVTVMVTSYPHALGVAIPLVAAISTALSATRGLLIRNRTAFENARRLTTIIFDKTGTLTKDSPEVQQVFPLSNEYAADVILQYAAAIQQNSEHHIAHGIMRKLKEKRLELWKSADFQYMQGMGVSGNINGKKVVAAGPNYFKQNFAMNVSSVLPLIFNTA</sequence>
<evidence type="ECO:0000256" key="5">
    <source>
        <dbReference type="ARBA" id="ARBA00022967"/>
    </source>
</evidence>
<keyword evidence="11" id="KW-1185">Reference proteome</keyword>
<feature type="domain" description="P-type ATPase A" evidence="9">
    <location>
        <begin position="1"/>
        <end position="49"/>
    </location>
</feature>
<dbReference type="Gene3D" id="3.40.50.1000">
    <property type="entry name" value="HAD superfamily/HAD-like"/>
    <property type="match status" value="1"/>
</dbReference>
<dbReference type="Pfam" id="PF00122">
    <property type="entry name" value="E1-E2_ATPase"/>
    <property type="match status" value="1"/>
</dbReference>
<evidence type="ECO:0000256" key="4">
    <source>
        <dbReference type="ARBA" id="ARBA00022723"/>
    </source>
</evidence>
<evidence type="ECO:0000256" key="1">
    <source>
        <dbReference type="ARBA" id="ARBA00004127"/>
    </source>
</evidence>
<dbReference type="SUPFAM" id="SSF81653">
    <property type="entry name" value="Calcium ATPase, transduction domain A"/>
    <property type="match status" value="1"/>
</dbReference>
<reference evidence="11" key="1">
    <citation type="submission" date="2016-04" db="EMBL/GenBank/DDBJ databases">
        <authorList>
            <person name="Chen L."/>
            <person name="Zhuang W."/>
            <person name="Wang G."/>
        </authorList>
    </citation>
    <scope>NUCLEOTIDE SEQUENCE [LARGE SCALE GENOMIC DNA]</scope>
    <source>
        <strain evidence="11">208</strain>
    </source>
</reference>
<dbReference type="Pfam" id="PF00702">
    <property type="entry name" value="Hydrolase"/>
    <property type="match status" value="1"/>
</dbReference>
<dbReference type="InterPro" id="IPR059000">
    <property type="entry name" value="ATPase_P-type_domA"/>
</dbReference>
<keyword evidence="5" id="KW-1278">Translocase</keyword>
<evidence type="ECO:0000256" key="6">
    <source>
        <dbReference type="ARBA" id="ARBA00022989"/>
    </source>
</evidence>
<comment type="subcellular location">
    <subcellularLocation>
        <location evidence="1">Endomembrane system</location>
        <topology evidence="1">Multi-pass membrane protein</topology>
    </subcellularLocation>
</comment>
<dbReference type="GO" id="GO:0043682">
    <property type="term" value="F:P-type divalent copper transporter activity"/>
    <property type="evidence" value="ECO:0007669"/>
    <property type="project" value="TreeGrafter"/>
</dbReference>
<gene>
    <name evidence="10" type="ORF">A4R26_22010</name>
</gene>
<dbReference type="InterPro" id="IPR018303">
    <property type="entry name" value="ATPase_P-typ_P_site"/>
</dbReference>
<evidence type="ECO:0000313" key="10">
    <source>
        <dbReference type="EMBL" id="OQP58860.1"/>
    </source>
</evidence>
<dbReference type="InterPro" id="IPR008250">
    <property type="entry name" value="ATPase_P-typ_transduc_dom_A_sf"/>
</dbReference>
<dbReference type="AlphaFoldDB" id="A0A1V9FKK8"/>
<evidence type="ECO:0000313" key="11">
    <source>
        <dbReference type="Proteomes" id="UP000192276"/>
    </source>
</evidence>
<dbReference type="InterPro" id="IPR023214">
    <property type="entry name" value="HAD_sf"/>
</dbReference>
<dbReference type="GO" id="GO:0055070">
    <property type="term" value="P:copper ion homeostasis"/>
    <property type="evidence" value="ECO:0007669"/>
    <property type="project" value="TreeGrafter"/>
</dbReference>
<dbReference type="Gene3D" id="2.70.150.10">
    <property type="entry name" value="Calcium-transporting ATPase, cytoplasmic transduction domain A"/>
    <property type="match status" value="1"/>
</dbReference>
<comment type="similarity">
    <text evidence="2">Belongs to the cation transport ATPase (P-type) (TC 3.A.3) family. Type IB subfamily.</text>
</comment>
<comment type="caution">
    <text evidence="10">The sequence shown here is derived from an EMBL/GenBank/DDBJ whole genome shotgun (WGS) entry which is preliminary data.</text>
</comment>
<evidence type="ECO:0000256" key="7">
    <source>
        <dbReference type="ARBA" id="ARBA00023136"/>
    </source>
</evidence>
<dbReference type="SUPFAM" id="SSF81660">
    <property type="entry name" value="Metal cation-transporting ATPase, ATP-binding domain N"/>
    <property type="match status" value="1"/>
</dbReference>